<dbReference type="InterPro" id="IPR011051">
    <property type="entry name" value="RmlC_Cupin_sf"/>
</dbReference>
<dbReference type="OrthoDB" id="285029at2"/>
<name>A0A543FTD0_9PSEU</name>
<dbReference type="Proteomes" id="UP000319818">
    <property type="component" value="Unassembled WGS sequence"/>
</dbReference>
<dbReference type="EMBL" id="VFPH01000002">
    <property type="protein sequence ID" value="TQM37095.1"/>
    <property type="molecule type" value="Genomic_DNA"/>
</dbReference>
<dbReference type="Gene3D" id="2.60.120.10">
    <property type="entry name" value="Jelly Rolls"/>
    <property type="match status" value="2"/>
</dbReference>
<sequence length="327" mass="37466">MGEDGRVFVRGLESDKYELEAFRREQLARPRVRDEKVVTDHGEAVAHSGSNKESRTWWRIGPGDEEFLTQTLQVHFVEIDGHGSNRGHGHQNEAAFYILEGAGYEIHDDQRYDWKTGDFVFVHTDSVHRHFNPYDEKALTLVVKAKSSWMFLGLLQQGRGGPVERPDEFGPRADWSAIWTPGVLDRTKVISPEDTVWQDTELGRIRVMTSPKTDHARLFSVDAFEWAIEAGEATPRYWKMADEVLYALSGDGYSLHWEVQAEIAEKYYAHIAKEPTHHEFKQGDVLYVPQNTVAQHFAADGTPLRLLSFQNRLFKHLGYDNVKVLEG</sequence>
<dbReference type="AlphaFoldDB" id="A0A543FTD0"/>
<dbReference type="InterPro" id="IPR014710">
    <property type="entry name" value="RmlC-like_jellyroll"/>
</dbReference>
<comment type="caution">
    <text evidence="2">The sequence shown here is derived from an EMBL/GenBank/DDBJ whole genome shotgun (WGS) entry which is preliminary data.</text>
</comment>
<feature type="domain" description="Cupin type-2" evidence="1">
    <location>
        <begin position="76"/>
        <end position="143"/>
    </location>
</feature>
<organism evidence="2 3">
    <name type="scientific">Pseudonocardia cypriaca</name>
    <dbReference type="NCBI Taxonomy" id="882449"/>
    <lineage>
        <taxon>Bacteria</taxon>
        <taxon>Bacillati</taxon>
        <taxon>Actinomycetota</taxon>
        <taxon>Actinomycetes</taxon>
        <taxon>Pseudonocardiales</taxon>
        <taxon>Pseudonocardiaceae</taxon>
        <taxon>Pseudonocardia</taxon>
    </lineage>
</organism>
<keyword evidence="3" id="KW-1185">Reference proteome</keyword>
<evidence type="ECO:0000313" key="2">
    <source>
        <dbReference type="EMBL" id="TQM37095.1"/>
    </source>
</evidence>
<reference evidence="2 3" key="1">
    <citation type="submission" date="2019-06" db="EMBL/GenBank/DDBJ databases">
        <title>Sequencing the genomes of 1000 actinobacteria strains.</title>
        <authorList>
            <person name="Klenk H.-P."/>
        </authorList>
    </citation>
    <scope>NUCLEOTIDE SEQUENCE [LARGE SCALE GENOMIC DNA]</scope>
    <source>
        <strain evidence="2 3">DSM 45511</strain>
    </source>
</reference>
<dbReference type="RefSeq" id="WP_142103971.1">
    <property type="nucleotide sequence ID" value="NZ_VFPH01000002.1"/>
</dbReference>
<dbReference type="CDD" id="cd02208">
    <property type="entry name" value="cupin_RmlC-like"/>
    <property type="match status" value="1"/>
</dbReference>
<proteinExistence type="predicted"/>
<accession>A0A543FTD0</accession>
<dbReference type="InterPro" id="IPR013096">
    <property type="entry name" value="Cupin_2"/>
</dbReference>
<gene>
    <name evidence="2" type="ORF">FB388_4296</name>
</gene>
<protein>
    <submittedName>
        <fullName evidence="2">Cupin domain</fullName>
    </submittedName>
</protein>
<dbReference type="Pfam" id="PF07883">
    <property type="entry name" value="Cupin_2"/>
    <property type="match status" value="1"/>
</dbReference>
<evidence type="ECO:0000259" key="1">
    <source>
        <dbReference type="Pfam" id="PF07883"/>
    </source>
</evidence>
<dbReference type="SUPFAM" id="SSF51182">
    <property type="entry name" value="RmlC-like cupins"/>
    <property type="match status" value="1"/>
</dbReference>
<evidence type="ECO:0000313" key="3">
    <source>
        <dbReference type="Proteomes" id="UP000319818"/>
    </source>
</evidence>